<reference evidence="1" key="1">
    <citation type="submission" date="2023-10" db="EMBL/GenBank/DDBJ databases">
        <authorList>
            <person name="Rodriguez Cubillos JULIANA M."/>
            <person name="De Vega J."/>
        </authorList>
    </citation>
    <scope>NUCLEOTIDE SEQUENCE</scope>
</reference>
<gene>
    <name evidence="1" type="ORF">MILVUS5_LOCUS20792</name>
</gene>
<dbReference type="Proteomes" id="UP001177021">
    <property type="component" value="Unassembled WGS sequence"/>
</dbReference>
<comment type="caution">
    <text evidence="1">The sequence shown here is derived from an EMBL/GenBank/DDBJ whole genome shotgun (WGS) entry which is preliminary data.</text>
</comment>
<dbReference type="EMBL" id="CASHSV030000206">
    <property type="protein sequence ID" value="CAJ2653444.1"/>
    <property type="molecule type" value="Genomic_DNA"/>
</dbReference>
<evidence type="ECO:0000313" key="2">
    <source>
        <dbReference type="Proteomes" id="UP001177021"/>
    </source>
</evidence>
<sequence>MTFSNPTHLYYPDPTTIPTFSPFYSSTIPPTYPTTIPNLTPTPTPNPSFPSYPHHLHDPSYHPPPSFTYPPYSSYPNSTASPSPNHYTSYTTFSPSDYAYSNHYNYTQHPSYHTPFLPQQPNQTPNSNYLQHITTLHDQQISSKPAEISGKYKKEWEEYQRVFAEKLQAIRLAHKENLQKVSDKYTALKQSKQERLVTTNSEKVAKEKPQTEETEFTISVEEKESTEEDNEEKKQEFKTHRDSLSQLPPPCPKLPPTQFLSTLSSPALLPQPQVFVPLLEPPSKLHLKLPEINISPAPRPPSKPPDLQPPPSSSRSLLGSSLPRPQKKVSHLLPASPPSSKLPSSPPPMSAFTSSPWKPPDPSPNLLITQYLPLVTPITLPPSPLNPSSSPKLQPPPKPPEKVFFPFSPFPALSRPQPEPPDLQSTSESILPLPPTSRPPRKPPDHGVPTTLPSQFHSIHLRKHHSPIFQSPSDTILWKVKTNHGHSKKKNCHVSNCLDPST</sequence>
<evidence type="ECO:0000313" key="1">
    <source>
        <dbReference type="EMBL" id="CAJ2653444.1"/>
    </source>
</evidence>
<name>A0ACB0KBG2_TRIPR</name>
<keyword evidence="2" id="KW-1185">Reference proteome</keyword>
<accession>A0ACB0KBG2</accession>
<proteinExistence type="predicted"/>
<protein>
    <submittedName>
        <fullName evidence="1">Uncharacterized protein</fullName>
    </submittedName>
</protein>
<organism evidence="1 2">
    <name type="scientific">Trifolium pratense</name>
    <name type="common">Red clover</name>
    <dbReference type="NCBI Taxonomy" id="57577"/>
    <lineage>
        <taxon>Eukaryota</taxon>
        <taxon>Viridiplantae</taxon>
        <taxon>Streptophyta</taxon>
        <taxon>Embryophyta</taxon>
        <taxon>Tracheophyta</taxon>
        <taxon>Spermatophyta</taxon>
        <taxon>Magnoliopsida</taxon>
        <taxon>eudicotyledons</taxon>
        <taxon>Gunneridae</taxon>
        <taxon>Pentapetalae</taxon>
        <taxon>rosids</taxon>
        <taxon>fabids</taxon>
        <taxon>Fabales</taxon>
        <taxon>Fabaceae</taxon>
        <taxon>Papilionoideae</taxon>
        <taxon>50 kb inversion clade</taxon>
        <taxon>NPAAA clade</taxon>
        <taxon>Hologalegina</taxon>
        <taxon>IRL clade</taxon>
        <taxon>Trifolieae</taxon>
        <taxon>Trifolium</taxon>
    </lineage>
</organism>